<organism evidence="1 2">
    <name type="scientific">Achromobacter pulmonis</name>
    <dbReference type="NCBI Taxonomy" id="1389932"/>
    <lineage>
        <taxon>Bacteria</taxon>
        <taxon>Pseudomonadati</taxon>
        <taxon>Pseudomonadota</taxon>
        <taxon>Betaproteobacteria</taxon>
        <taxon>Burkholderiales</taxon>
        <taxon>Alcaligenaceae</taxon>
        <taxon>Achromobacter</taxon>
    </lineage>
</organism>
<sequence length="49" mass="4925">MNCQPLLAPPQAGGGAPPAPALVFASILARLLTATRRAWQLDATAGATP</sequence>
<keyword evidence="2" id="KW-1185">Reference proteome</keyword>
<reference evidence="1 2" key="1">
    <citation type="submission" date="2020-04" db="EMBL/GenBank/DDBJ databases">
        <authorList>
            <person name="De Canck E."/>
        </authorList>
    </citation>
    <scope>NUCLEOTIDE SEQUENCE [LARGE SCALE GENOMIC DNA]</scope>
    <source>
        <strain evidence="1 2">LMG 26788</strain>
    </source>
</reference>
<gene>
    <name evidence="1" type="ORF">LMG26788_04810</name>
</gene>
<accession>A0A6S7EGL6</accession>
<evidence type="ECO:0000313" key="2">
    <source>
        <dbReference type="Proteomes" id="UP000494203"/>
    </source>
</evidence>
<evidence type="ECO:0000313" key="1">
    <source>
        <dbReference type="EMBL" id="CAB3911401.1"/>
    </source>
</evidence>
<dbReference type="RefSeq" id="WP_175141792.1">
    <property type="nucleotide sequence ID" value="NZ_CADIKZ010000017.1"/>
</dbReference>
<dbReference type="AlphaFoldDB" id="A0A6S7EGL6"/>
<dbReference type="EMBL" id="CADIKZ010000017">
    <property type="protein sequence ID" value="CAB3911401.1"/>
    <property type="molecule type" value="Genomic_DNA"/>
</dbReference>
<dbReference type="Proteomes" id="UP000494203">
    <property type="component" value="Unassembled WGS sequence"/>
</dbReference>
<protein>
    <submittedName>
        <fullName evidence="1">Uncharacterized protein</fullName>
    </submittedName>
</protein>
<proteinExistence type="predicted"/>
<name>A0A6S7EGL6_9BURK</name>